<evidence type="ECO:0000313" key="2">
    <source>
        <dbReference type="Proteomes" id="UP000070188"/>
    </source>
</evidence>
<dbReference type="Proteomes" id="UP000070188">
    <property type="component" value="Unassembled WGS sequence"/>
</dbReference>
<evidence type="ECO:0000313" key="1">
    <source>
        <dbReference type="EMBL" id="KWW98477.1"/>
    </source>
</evidence>
<dbReference type="PATRIC" id="fig|1469144.10.peg.168"/>
<keyword evidence="2" id="KW-1185">Reference proteome</keyword>
<comment type="caution">
    <text evidence="1">The sequence shown here is derived from an EMBL/GenBank/DDBJ whole genome shotgun (WGS) entry which is preliminary data.</text>
</comment>
<proteinExistence type="predicted"/>
<reference evidence="2" key="1">
    <citation type="submission" date="2015-04" db="EMBL/GenBank/DDBJ databases">
        <title>Physiological reanalysis, assessment of diazotrophy, and genome sequences of multiple isolates of Streptomyces thermoautotrophicus.</title>
        <authorList>
            <person name="MacKellar D.C."/>
            <person name="Lieber L."/>
            <person name="Norman J."/>
            <person name="Bolger A."/>
            <person name="Tobin C."/>
            <person name="Murray J.W."/>
            <person name="Chang R."/>
            <person name="Ford T."/>
            <person name="Nguyen P.Q."/>
            <person name="Woodward J."/>
            <person name="Permingeat H."/>
            <person name="Joshi N.S."/>
            <person name="Silver P.A."/>
            <person name="Usadel B."/>
            <person name="Rutherford A.W."/>
            <person name="Friesen M."/>
            <person name="Prell J."/>
        </authorList>
    </citation>
    <scope>NUCLEOTIDE SEQUENCE [LARGE SCALE GENOMIC DNA]</scope>
    <source>
        <strain evidence="2">H1</strain>
    </source>
</reference>
<gene>
    <name evidence="1" type="ORF">LI90_98</name>
</gene>
<dbReference type="STRING" id="1469144.LI90_98"/>
<dbReference type="EMBL" id="LAXD01000001">
    <property type="protein sequence ID" value="KWW98477.1"/>
    <property type="molecule type" value="Genomic_DNA"/>
</dbReference>
<sequence length="109" mass="11741">MRELAELPTGYRTDQGVYLARLARAYALSGEAEEAANAAQRALAIAGATGSRRIAQELAPAVQALSRWTGLPQVAEIRQGMTALAHVVKLPQTGRAETDLRSRLEAWIT</sequence>
<organism evidence="1 2">
    <name type="scientific">Carbonactinospora thermoautotrophica</name>
    <dbReference type="NCBI Taxonomy" id="1469144"/>
    <lineage>
        <taxon>Bacteria</taxon>
        <taxon>Bacillati</taxon>
        <taxon>Actinomycetota</taxon>
        <taxon>Actinomycetes</taxon>
        <taxon>Kitasatosporales</taxon>
        <taxon>Carbonactinosporaceae</taxon>
        <taxon>Carbonactinospora</taxon>
    </lineage>
</organism>
<name>A0A132MKS8_9ACTN</name>
<protein>
    <submittedName>
        <fullName evidence="1">Uncharacterized protein</fullName>
    </submittedName>
</protein>
<dbReference type="AlphaFoldDB" id="A0A132MKS8"/>
<accession>A0A132MKS8</accession>